<dbReference type="Pfam" id="PF03573">
    <property type="entry name" value="OprD"/>
    <property type="match status" value="1"/>
</dbReference>
<dbReference type="PATRIC" id="fig|235272.12.peg.545"/>
<protein>
    <submittedName>
        <fullName evidence="4">OprD family outer membrane porin</fullName>
    </submittedName>
</protein>
<gene>
    <name evidence="4" type="ORF">ALO71_04289</name>
</gene>
<evidence type="ECO:0000256" key="3">
    <source>
        <dbReference type="ARBA" id="ARBA00022729"/>
    </source>
</evidence>
<proteinExistence type="inferred from homology"/>
<dbReference type="InterPro" id="IPR023614">
    <property type="entry name" value="Porin_dom_sf"/>
</dbReference>
<dbReference type="PANTHER" id="PTHR34596">
    <property type="entry name" value="CHITOPORIN"/>
    <property type="match status" value="1"/>
</dbReference>
<evidence type="ECO:0000256" key="1">
    <source>
        <dbReference type="ARBA" id="ARBA00009075"/>
    </source>
</evidence>
<keyword evidence="3" id="KW-0732">Signal</keyword>
<dbReference type="GO" id="GO:0016020">
    <property type="term" value="C:membrane"/>
    <property type="evidence" value="ECO:0007669"/>
    <property type="project" value="InterPro"/>
</dbReference>
<dbReference type="Gene3D" id="2.40.160.10">
    <property type="entry name" value="Porin"/>
    <property type="match status" value="1"/>
</dbReference>
<evidence type="ECO:0000313" key="5">
    <source>
        <dbReference type="Proteomes" id="UP000050346"/>
    </source>
</evidence>
<evidence type="ECO:0000256" key="2">
    <source>
        <dbReference type="ARBA" id="ARBA00022448"/>
    </source>
</evidence>
<dbReference type="AlphaFoldDB" id="A0A0P9TPA9"/>
<accession>A0A0P9TPA9</accession>
<dbReference type="PANTHER" id="PTHR34596:SF2">
    <property type="entry name" value="CHITOPORIN"/>
    <property type="match status" value="1"/>
</dbReference>
<reference evidence="4 5" key="1">
    <citation type="submission" date="2015-09" db="EMBL/GenBank/DDBJ databases">
        <title>Genome announcement of multiple Pseudomonas syringae strains.</title>
        <authorList>
            <person name="Thakur S."/>
            <person name="Wang P.W."/>
            <person name="Gong Y."/>
            <person name="Weir B.S."/>
            <person name="Guttman D.S."/>
        </authorList>
    </citation>
    <scope>NUCLEOTIDE SEQUENCE [LARGE SCALE GENOMIC DNA]</scope>
    <source>
        <strain evidence="4 5">ICMP9150</strain>
    </source>
</reference>
<sequence length="497" mass="55184">MLHRLSKLHLFRQFRSTRHPFRFITFADTWRTVLGRLSVEAMPGNRHHVILKGVGCCLRAARKEDGFDKQGSKTIMTFHTSRSRILLGVGGMTLIFPMLGMAEGFVDDTKATLTLRNAYFNRNFTNPAFPNSAAPQSKAEEWTQSFILDAKSGFTQGVVGFGVDVLGLYSLKLDGGKGTGGTQLLPIHSDGRPADDFGRLGVAGKARVSKTELKVGEWMPVLPILRSDDGRSLPQTFRGGQVTSKEIDGLTLYGGQFRGNSPRNDASMEDMSMNGRGAFTSDRFNFGGGEYVFNDKRTQVGVWYSELQDIYQQQFFNLLHSQPVGDWTLGANLGYFIGKEDGNKLAGDLDNKTAYALLSARYGGSTFYIGLQKLTGDTAWMRVNGTSGGTLANDSYNSSYDNAKEKSWQLRHDYNFAVLGVPGLTLMNRYISGDNVHTANITDGKEWGRESELAYTVQSGALKNLNVKWRNSSLRRDFSTNEFDENRVFISYPISLL</sequence>
<keyword evidence="2" id="KW-0813">Transport</keyword>
<comment type="similarity">
    <text evidence="1">Belongs to the outer membrane porin (Opr) (TC 1.B.25) family.</text>
</comment>
<dbReference type="GO" id="GO:0015288">
    <property type="term" value="F:porin activity"/>
    <property type="evidence" value="ECO:0007669"/>
    <property type="project" value="TreeGrafter"/>
</dbReference>
<dbReference type="Proteomes" id="UP000050346">
    <property type="component" value="Unassembled WGS sequence"/>
</dbReference>
<comment type="caution">
    <text evidence="4">The sequence shown here is derived from an EMBL/GenBank/DDBJ whole genome shotgun (WGS) entry which is preliminary data.</text>
</comment>
<evidence type="ECO:0000313" key="4">
    <source>
        <dbReference type="EMBL" id="KPX15054.1"/>
    </source>
</evidence>
<name>A0A0P9TPA9_PSEA0</name>
<dbReference type="InterPro" id="IPR005318">
    <property type="entry name" value="OM_porin_bac"/>
</dbReference>
<organism evidence="4 5">
    <name type="scientific">Pseudomonas amygdali pv. dendropanacis</name>
    <dbReference type="NCBI Taxonomy" id="235272"/>
    <lineage>
        <taxon>Bacteria</taxon>
        <taxon>Pseudomonadati</taxon>
        <taxon>Pseudomonadota</taxon>
        <taxon>Gammaproteobacteria</taxon>
        <taxon>Pseudomonadales</taxon>
        <taxon>Pseudomonadaceae</taxon>
        <taxon>Pseudomonas</taxon>
        <taxon>Pseudomonas amygdali</taxon>
    </lineage>
</organism>
<dbReference type="EMBL" id="LJQG01000261">
    <property type="protein sequence ID" value="KPX15054.1"/>
    <property type="molecule type" value="Genomic_DNA"/>
</dbReference>